<keyword evidence="11" id="KW-1185">Reference proteome</keyword>
<dbReference type="PIRSF" id="PIRSF001092">
    <property type="entry name" value="Alpha-L-fucosidase"/>
    <property type="match status" value="1"/>
</dbReference>
<dbReference type="Gene3D" id="3.20.20.80">
    <property type="entry name" value="Glycosidases"/>
    <property type="match status" value="1"/>
</dbReference>
<dbReference type="EC" id="3.2.1.51" evidence="3"/>
<name>A0A1T4ZS01_9BACT</name>
<feature type="chain" id="PRO_5013001706" description="alpha-L-fucosidase" evidence="8">
    <location>
        <begin position="21"/>
        <end position="454"/>
    </location>
</feature>
<dbReference type="SUPFAM" id="SSF51445">
    <property type="entry name" value="(Trans)glycosidases"/>
    <property type="match status" value="1"/>
</dbReference>
<organism evidence="10 11">
    <name type="scientific">Parabacteroides chartae</name>
    <dbReference type="NCBI Taxonomy" id="1037355"/>
    <lineage>
        <taxon>Bacteria</taxon>
        <taxon>Pseudomonadati</taxon>
        <taxon>Bacteroidota</taxon>
        <taxon>Bacteroidia</taxon>
        <taxon>Bacteroidales</taxon>
        <taxon>Tannerellaceae</taxon>
        <taxon>Parabacteroides</taxon>
    </lineage>
</organism>
<keyword evidence="6" id="KW-0326">Glycosidase</keyword>
<evidence type="ECO:0000256" key="5">
    <source>
        <dbReference type="ARBA" id="ARBA00022801"/>
    </source>
</evidence>
<evidence type="ECO:0000259" key="9">
    <source>
        <dbReference type="Pfam" id="PF01120"/>
    </source>
</evidence>
<dbReference type="EMBL" id="FUYQ01000001">
    <property type="protein sequence ID" value="SKB25357.1"/>
    <property type="molecule type" value="Genomic_DNA"/>
</dbReference>
<accession>A0A1T4ZS01</accession>
<dbReference type="GO" id="GO:0016139">
    <property type="term" value="P:glycoside catabolic process"/>
    <property type="evidence" value="ECO:0007669"/>
    <property type="project" value="TreeGrafter"/>
</dbReference>
<evidence type="ECO:0000313" key="10">
    <source>
        <dbReference type="EMBL" id="SKB25357.1"/>
    </source>
</evidence>
<feature type="site" description="May be important for catalysis" evidence="7">
    <location>
        <position position="297"/>
    </location>
</feature>
<evidence type="ECO:0000256" key="1">
    <source>
        <dbReference type="ARBA" id="ARBA00004071"/>
    </source>
</evidence>
<dbReference type="GO" id="GO:0006004">
    <property type="term" value="P:fucose metabolic process"/>
    <property type="evidence" value="ECO:0007669"/>
    <property type="project" value="InterPro"/>
</dbReference>
<dbReference type="GO" id="GO:0005764">
    <property type="term" value="C:lysosome"/>
    <property type="evidence" value="ECO:0007669"/>
    <property type="project" value="TreeGrafter"/>
</dbReference>
<evidence type="ECO:0000256" key="6">
    <source>
        <dbReference type="ARBA" id="ARBA00023295"/>
    </source>
</evidence>
<keyword evidence="5" id="KW-0378">Hydrolase</keyword>
<evidence type="ECO:0000256" key="3">
    <source>
        <dbReference type="ARBA" id="ARBA00012662"/>
    </source>
</evidence>
<protein>
    <recommendedName>
        <fullName evidence="3">alpha-L-fucosidase</fullName>
        <ecNumber evidence="3">3.2.1.51</ecNumber>
    </recommendedName>
</protein>
<dbReference type="GO" id="GO:0004560">
    <property type="term" value="F:alpha-L-fucosidase activity"/>
    <property type="evidence" value="ECO:0007669"/>
    <property type="project" value="InterPro"/>
</dbReference>
<feature type="signal peptide" evidence="8">
    <location>
        <begin position="1"/>
        <end position="20"/>
    </location>
</feature>
<dbReference type="SMART" id="SM00812">
    <property type="entry name" value="Alpha_L_fucos"/>
    <property type="match status" value="1"/>
</dbReference>
<sequence>MKKIIVTSLTLLALSASLFAQSPVVPQPPVQPYTPSDANMQSREWFKNAKFGMFVHWGLFSLLGDGEWVMNNKNIKIKDYSLLTKSFNPVDFDAARWVADAKRAGMKYITFVTRHHDGFSLWNTRYSDFNIMNTHFKRDVLKELAEECRKQDMKLFLYYSILDWRRDDYSWWTGRTGQGTGRTVKGNWEDYIQFMKNQLSELLTNYGPIGGIWFDGYWDQMPVESETRKDSDVFVNWHMREIYDHIHALQPGCLIGNNHHMSPLAGEDFQMFEQDVPGENTKGLSFQTISHLPLETCATINNTWGYSITDSSFKSKAEVVGLLVKSAGNGGNLLLNIGPLPNGEMQPEFVHVFNEIGDWIKIYGESIYNTEGGYIRPQPWGCLTTKPGKVYVHILQGTQPEIVLTDFPYKKITKATLLKDGSPVKFSFKKKVLTLPAIAPTAEDPDQVIVLEVK</sequence>
<dbReference type="InterPro" id="IPR017853">
    <property type="entry name" value="GH"/>
</dbReference>
<reference evidence="11" key="1">
    <citation type="submission" date="2017-02" db="EMBL/GenBank/DDBJ databases">
        <authorList>
            <person name="Varghese N."/>
            <person name="Submissions S."/>
        </authorList>
    </citation>
    <scope>NUCLEOTIDE SEQUENCE [LARGE SCALE GENOMIC DNA]</scope>
    <source>
        <strain evidence="11">DSM 24967</strain>
    </source>
</reference>
<evidence type="ECO:0000256" key="7">
    <source>
        <dbReference type="PIRSR" id="PIRSR001092-1"/>
    </source>
</evidence>
<comment type="function">
    <text evidence="1">Alpha-L-fucosidase is responsible for hydrolyzing the alpha-1,6-linked fucose joined to the reducing-end N-acetylglucosamine of the carbohydrate moieties of glycoproteins.</text>
</comment>
<dbReference type="Proteomes" id="UP000190852">
    <property type="component" value="Unassembled WGS sequence"/>
</dbReference>
<feature type="domain" description="Glycoside hydrolase family 29 N-terminal" evidence="9">
    <location>
        <begin position="31"/>
        <end position="365"/>
    </location>
</feature>
<evidence type="ECO:0000313" key="11">
    <source>
        <dbReference type="Proteomes" id="UP000190852"/>
    </source>
</evidence>
<gene>
    <name evidence="10" type="ORF">SAMN05660349_00015</name>
</gene>
<dbReference type="InterPro" id="IPR000933">
    <property type="entry name" value="Glyco_hydro_29"/>
</dbReference>
<dbReference type="Pfam" id="PF01120">
    <property type="entry name" value="Alpha_L_fucos"/>
    <property type="match status" value="1"/>
</dbReference>
<dbReference type="AlphaFoldDB" id="A0A1T4ZS01"/>
<dbReference type="PANTHER" id="PTHR10030:SF37">
    <property type="entry name" value="ALPHA-L-FUCOSIDASE-RELATED"/>
    <property type="match status" value="1"/>
</dbReference>
<proteinExistence type="inferred from homology"/>
<evidence type="ECO:0000256" key="2">
    <source>
        <dbReference type="ARBA" id="ARBA00007951"/>
    </source>
</evidence>
<evidence type="ECO:0000256" key="8">
    <source>
        <dbReference type="SAM" id="SignalP"/>
    </source>
</evidence>
<dbReference type="RefSeq" id="WP_079681811.1">
    <property type="nucleotide sequence ID" value="NZ_FUYQ01000001.1"/>
</dbReference>
<comment type="similarity">
    <text evidence="2">Belongs to the glycosyl hydrolase 29 family.</text>
</comment>
<dbReference type="InterPro" id="IPR016286">
    <property type="entry name" value="FUC_metazoa-typ"/>
</dbReference>
<dbReference type="PANTHER" id="PTHR10030">
    <property type="entry name" value="ALPHA-L-FUCOSIDASE"/>
    <property type="match status" value="1"/>
</dbReference>
<evidence type="ECO:0000256" key="4">
    <source>
        <dbReference type="ARBA" id="ARBA00022729"/>
    </source>
</evidence>
<dbReference type="InterPro" id="IPR057739">
    <property type="entry name" value="Glyco_hydro_29_N"/>
</dbReference>
<keyword evidence="4 8" id="KW-0732">Signal</keyword>